<dbReference type="SUPFAM" id="SSF159672">
    <property type="entry name" value="CbiG N-terminal domain-like"/>
    <property type="match status" value="1"/>
</dbReference>
<dbReference type="Pfam" id="PF11760">
    <property type="entry name" value="CbiG_N"/>
    <property type="match status" value="1"/>
</dbReference>
<evidence type="ECO:0008006" key="7">
    <source>
        <dbReference type="Google" id="ProtNLM"/>
    </source>
</evidence>
<feature type="domain" description="CobE/GbiG C-terminal" evidence="2">
    <location>
        <begin position="354"/>
        <end position="472"/>
    </location>
</feature>
<dbReference type="Pfam" id="PF11761">
    <property type="entry name" value="CbiG_mid"/>
    <property type="match status" value="1"/>
</dbReference>
<dbReference type="PANTHER" id="PTHR47036:SF1">
    <property type="entry name" value="COBALT-FACTOR III C(17)-METHYLTRANSFERASE-RELATED"/>
    <property type="match status" value="1"/>
</dbReference>
<feature type="domain" description="Cobalamin synthesis G N-terminal" evidence="3">
    <location>
        <begin position="169"/>
        <end position="248"/>
    </location>
</feature>
<dbReference type="Gene3D" id="3.30.420.180">
    <property type="entry name" value="CobE/GbiG C-terminal domain"/>
    <property type="match status" value="1"/>
</dbReference>
<feature type="compositionally biased region" description="Basic and acidic residues" evidence="1">
    <location>
        <begin position="478"/>
        <end position="489"/>
    </location>
</feature>
<reference evidence="5 6" key="1">
    <citation type="submission" date="2018-12" db="EMBL/GenBank/DDBJ databases">
        <title>Genome Sequence of Candidatus Viridilinea halotolerans isolated from saline sulfide-rich spring.</title>
        <authorList>
            <person name="Grouzdev D.S."/>
            <person name="Burganskaya E.I."/>
            <person name="Krutkina M.S."/>
            <person name="Sukhacheva M.V."/>
            <person name="Gorlenko V.M."/>
        </authorList>
    </citation>
    <scope>NUCLEOTIDE SEQUENCE [LARGE SCALE GENOMIC DNA]</scope>
    <source>
        <strain evidence="5">Chok-6</strain>
    </source>
</reference>
<dbReference type="InterPro" id="IPR002750">
    <property type="entry name" value="CobE/GbiG_C"/>
</dbReference>
<dbReference type="Gene3D" id="3.40.50.11220">
    <property type="match status" value="1"/>
</dbReference>
<dbReference type="Pfam" id="PF01890">
    <property type="entry name" value="CbiG_C"/>
    <property type="match status" value="1"/>
</dbReference>
<dbReference type="InterPro" id="IPR021744">
    <property type="entry name" value="CbiG_N"/>
</dbReference>
<gene>
    <name evidence="5" type="ORF">EI684_20645</name>
</gene>
<evidence type="ECO:0000259" key="2">
    <source>
        <dbReference type="Pfam" id="PF01890"/>
    </source>
</evidence>
<dbReference type="AlphaFoldDB" id="A0A426TRW6"/>
<evidence type="ECO:0000256" key="1">
    <source>
        <dbReference type="SAM" id="MobiDB-lite"/>
    </source>
</evidence>
<feature type="region of interest" description="Disordered" evidence="1">
    <location>
        <begin position="29"/>
        <end position="119"/>
    </location>
</feature>
<feature type="compositionally biased region" description="Basic and acidic residues" evidence="1">
    <location>
        <begin position="84"/>
        <end position="94"/>
    </location>
</feature>
<accession>A0A426TRW6</accession>
<evidence type="ECO:0000259" key="3">
    <source>
        <dbReference type="Pfam" id="PF11760"/>
    </source>
</evidence>
<organism evidence="5 6">
    <name type="scientific">Candidatus Viridilinea halotolerans</name>
    <dbReference type="NCBI Taxonomy" id="2491704"/>
    <lineage>
        <taxon>Bacteria</taxon>
        <taxon>Bacillati</taxon>
        <taxon>Chloroflexota</taxon>
        <taxon>Chloroflexia</taxon>
        <taxon>Chloroflexales</taxon>
        <taxon>Chloroflexineae</taxon>
        <taxon>Oscillochloridaceae</taxon>
        <taxon>Candidatus Viridilinea</taxon>
    </lineage>
</organism>
<sequence length="531" mass="55115">MLVGPALQPDADAAPSRLYAATFAHGCRGADGEARAGRPLSHNAGEGAGGEGHPSHPTTDSPSPTTWERGPGGEGHPSHPTTDSPRELGGEGHPSHPTTDSPRWLGGEGHPSPPTNLPVAPHILAVTRNGAALAVRLARELDATAWVPERFATETGASQSYTGPVAEAIVQAWATGQPLILIMATGIAVRAIAPLLDHKANDPAVICLDEAGRSVIPLLGGHQAGANALAQRLAALTGGHAAITTASDTQGIPALDLLGQELGWRPDPTSAVTHVMGCLVNGLPIACFIDPTVASLRPLIEQWFAGCHHLSVVTTPTALRDERYAAALIFSPHHLADLWPTIQSKSIRYHMPLLVAGIGCQRGVPADELAQALHTTLRDAGLDHHCLATLASAEAKADEPGLLELAERLGLPLEIVSSAQLNALDPSHFSPSAASSHLNLPAGVAEPCALLVANGPILVNKRAWGNCTVAVALKRTEEQRNRGTEEQRSRGSVSLEEPIGTQNTALPFPLSHNVGEGAGGEGHPSHPKSVT</sequence>
<dbReference type="EMBL" id="RSAS01000848">
    <property type="protein sequence ID" value="RRR66516.1"/>
    <property type="molecule type" value="Genomic_DNA"/>
</dbReference>
<dbReference type="InterPro" id="IPR036518">
    <property type="entry name" value="CobE/GbiG_C_sf"/>
</dbReference>
<dbReference type="InterPro" id="IPR038029">
    <property type="entry name" value="GbiG_N_sf"/>
</dbReference>
<evidence type="ECO:0000313" key="6">
    <source>
        <dbReference type="Proteomes" id="UP000280307"/>
    </source>
</evidence>
<dbReference type="InterPro" id="IPR021745">
    <property type="entry name" value="CbiG_mid"/>
</dbReference>
<feature type="domain" description="Cobalamin biosynthesis central region" evidence="4">
    <location>
        <begin position="253"/>
        <end position="319"/>
    </location>
</feature>
<comment type="caution">
    <text evidence="5">The sequence shown here is derived from an EMBL/GenBank/DDBJ whole genome shotgun (WGS) entry which is preliminary data.</text>
</comment>
<dbReference type="PANTHER" id="PTHR47036">
    <property type="entry name" value="COBALT-FACTOR III C(17)-METHYLTRANSFERASE-RELATED"/>
    <property type="match status" value="1"/>
</dbReference>
<dbReference type="SUPFAM" id="SSF159664">
    <property type="entry name" value="CobE/GbiG C-terminal domain-like"/>
    <property type="match status" value="1"/>
</dbReference>
<name>A0A426TRW6_9CHLR</name>
<protein>
    <recommendedName>
        <fullName evidence="7">Cobalamin biosynthesis protein CbiG</fullName>
    </recommendedName>
</protein>
<dbReference type="Proteomes" id="UP000280307">
    <property type="component" value="Unassembled WGS sequence"/>
</dbReference>
<evidence type="ECO:0000259" key="4">
    <source>
        <dbReference type="Pfam" id="PF11761"/>
    </source>
</evidence>
<evidence type="ECO:0000313" key="5">
    <source>
        <dbReference type="EMBL" id="RRR66516.1"/>
    </source>
</evidence>
<dbReference type="InterPro" id="IPR051810">
    <property type="entry name" value="Precorrin_MeTrfase"/>
</dbReference>
<proteinExistence type="predicted"/>
<feature type="region of interest" description="Disordered" evidence="1">
    <location>
        <begin position="478"/>
        <end position="531"/>
    </location>
</feature>
<dbReference type="GO" id="GO:0009236">
    <property type="term" value="P:cobalamin biosynthetic process"/>
    <property type="evidence" value="ECO:0007669"/>
    <property type="project" value="InterPro"/>
</dbReference>
<feature type="compositionally biased region" description="Low complexity" evidence="1">
    <location>
        <begin position="55"/>
        <end position="66"/>
    </location>
</feature>